<dbReference type="GeneID" id="70586307"/>
<dbReference type="Gene3D" id="3.30.420.80">
    <property type="entry name" value="Ribosomal protein S11"/>
    <property type="match status" value="1"/>
</dbReference>
<evidence type="ECO:0000256" key="3">
    <source>
        <dbReference type="ARBA" id="ARBA00023274"/>
    </source>
</evidence>
<dbReference type="Pfam" id="PF00411">
    <property type="entry name" value="Ribosomal_S11"/>
    <property type="match status" value="1"/>
</dbReference>
<name>A0A8B6QSC8_9CHLO</name>
<evidence type="ECO:0000313" key="4">
    <source>
        <dbReference type="EMBL" id="QTK15939.1"/>
    </source>
</evidence>
<dbReference type="PANTHER" id="PTHR11759">
    <property type="entry name" value="40S RIBOSOMAL PROTEIN S14/30S RIBOSOMAL PROTEIN S11"/>
    <property type="match status" value="1"/>
</dbReference>
<protein>
    <submittedName>
        <fullName evidence="4">30S ribosomal protein S11</fullName>
    </submittedName>
</protein>
<dbReference type="NCBIfam" id="NF003698">
    <property type="entry name" value="PRK05309.1"/>
    <property type="match status" value="1"/>
</dbReference>
<keyword evidence="3" id="KW-0687">Ribonucleoprotein</keyword>
<dbReference type="GO" id="GO:0005840">
    <property type="term" value="C:ribosome"/>
    <property type="evidence" value="ECO:0007669"/>
    <property type="project" value="UniProtKB-KW"/>
</dbReference>
<dbReference type="GO" id="GO:1990904">
    <property type="term" value="C:ribonucleoprotein complex"/>
    <property type="evidence" value="ECO:0007669"/>
    <property type="project" value="UniProtKB-KW"/>
</dbReference>
<dbReference type="GO" id="GO:0003735">
    <property type="term" value="F:structural constituent of ribosome"/>
    <property type="evidence" value="ECO:0007669"/>
    <property type="project" value="InterPro"/>
</dbReference>
<dbReference type="HAMAP" id="MF_01310">
    <property type="entry name" value="Ribosomal_uS11"/>
    <property type="match status" value="1"/>
</dbReference>
<reference evidence="4" key="1">
    <citation type="submission" date="2020-04" db="EMBL/GenBank/DDBJ databases">
        <title>Complete mitochondrial genome of the Antarctica microalgae Micractinium variabile KSF0031 (Chlorellaceae, Trebouxiophyceae).</title>
        <authorList>
            <person name="Kim E.J."/>
            <person name="Chae H."/>
            <person name="Kim S."/>
            <person name="Shin S.C."/>
            <person name="Han S.J."/>
            <person name="Choi H."/>
        </authorList>
    </citation>
    <scope>NUCLEOTIDE SEQUENCE</scope>
    <source>
        <strain evidence="4">KSF0031</strain>
    </source>
</reference>
<dbReference type="AlphaFoldDB" id="A0A8B6QSC8"/>
<gene>
    <name evidence="4" type="primary">rps11</name>
    <name evidence="4" type="ORF">KSF0031_00049</name>
</gene>
<keyword evidence="4" id="KW-0496">Mitochondrion</keyword>
<dbReference type="InterPro" id="IPR036967">
    <property type="entry name" value="Ribosomal_uS11_sf"/>
</dbReference>
<proteinExistence type="inferred from homology"/>
<dbReference type="GO" id="GO:0006412">
    <property type="term" value="P:translation"/>
    <property type="evidence" value="ECO:0007669"/>
    <property type="project" value="InterPro"/>
</dbReference>
<keyword evidence="2 4" id="KW-0689">Ribosomal protein</keyword>
<geneLocation type="mitochondrion" evidence="4"/>
<dbReference type="SUPFAM" id="SSF53137">
    <property type="entry name" value="Translational machinery components"/>
    <property type="match status" value="1"/>
</dbReference>
<dbReference type="PIRSF" id="PIRSF002131">
    <property type="entry name" value="Ribosomal_S11"/>
    <property type="match status" value="1"/>
</dbReference>
<sequence length="122" mass="13386">MSKFLKKTNEKGIIHIQSTRNNTIITLTDLQGNCKFWSSAGNIGFKNSRKSTSYAAQAVAEMVATKALNLGFDSVMIKIKGLGYGKFSAIRALSKSKLSVTKIIELTPIAHNGCRPPKKRRV</sequence>
<accession>A0A8B6QSC8</accession>
<evidence type="ECO:0000256" key="2">
    <source>
        <dbReference type="ARBA" id="ARBA00022980"/>
    </source>
</evidence>
<dbReference type="EMBL" id="MT332838">
    <property type="protein sequence ID" value="QTK15939.1"/>
    <property type="molecule type" value="Genomic_DNA"/>
</dbReference>
<dbReference type="FunFam" id="3.30.420.80:FF:000010">
    <property type="entry name" value="30S ribosomal protein S11"/>
    <property type="match status" value="1"/>
</dbReference>
<dbReference type="InterPro" id="IPR001971">
    <property type="entry name" value="Ribosomal_uS11"/>
</dbReference>
<comment type="similarity">
    <text evidence="1">Belongs to the universal ribosomal protein uS11 family.</text>
</comment>
<dbReference type="RefSeq" id="YP_010248088.1">
    <property type="nucleotide sequence ID" value="NC_060308.1"/>
</dbReference>
<organism evidence="4">
    <name type="scientific">Micractinium variabile</name>
    <dbReference type="NCBI Taxonomy" id="2726146"/>
    <lineage>
        <taxon>Eukaryota</taxon>
        <taxon>Viridiplantae</taxon>
        <taxon>Chlorophyta</taxon>
        <taxon>core chlorophytes</taxon>
        <taxon>Trebouxiophyceae</taxon>
        <taxon>Chlorellales</taxon>
        <taxon>Chlorellaceae</taxon>
        <taxon>Chlorella clade</taxon>
        <taxon>Micractinium</taxon>
    </lineage>
</organism>
<evidence type="ECO:0000256" key="1">
    <source>
        <dbReference type="ARBA" id="ARBA00006194"/>
    </source>
</evidence>